<proteinExistence type="predicted"/>
<protein>
    <submittedName>
        <fullName evidence="1">Uncharacterized protein</fullName>
    </submittedName>
</protein>
<evidence type="ECO:0000313" key="1">
    <source>
        <dbReference type="EMBL" id="RCW91324.1"/>
    </source>
</evidence>
<reference evidence="1 2" key="1">
    <citation type="submission" date="2018-07" db="EMBL/GenBank/DDBJ databases">
        <title>Genomic Encyclopedia of Type Strains, Phase III (KMG-III): the genomes of soil and plant-associated and newly described type strains.</title>
        <authorList>
            <person name="Whitman W."/>
        </authorList>
    </citation>
    <scope>NUCLEOTIDE SEQUENCE [LARGE SCALE GENOMIC DNA]</scope>
    <source>
        <strain evidence="1 2">CECT 7958</strain>
    </source>
</reference>
<comment type="caution">
    <text evidence="1">The sequence shown here is derived from an EMBL/GenBank/DDBJ whole genome shotgun (WGS) entry which is preliminary data.</text>
</comment>
<organism evidence="1 2">
    <name type="scientific">Winogradskyella arenosi</name>
    <dbReference type="NCBI Taxonomy" id="533325"/>
    <lineage>
        <taxon>Bacteria</taxon>
        <taxon>Pseudomonadati</taxon>
        <taxon>Bacteroidota</taxon>
        <taxon>Flavobacteriia</taxon>
        <taxon>Flavobacteriales</taxon>
        <taxon>Flavobacteriaceae</taxon>
        <taxon>Winogradskyella</taxon>
    </lineage>
</organism>
<dbReference type="EMBL" id="QPJO01000003">
    <property type="protein sequence ID" value="RCW91324.1"/>
    <property type="molecule type" value="Genomic_DNA"/>
</dbReference>
<keyword evidence="2" id="KW-1185">Reference proteome</keyword>
<dbReference type="Proteomes" id="UP000253436">
    <property type="component" value="Unassembled WGS sequence"/>
</dbReference>
<accession>A0A368ZH29</accession>
<gene>
    <name evidence="1" type="ORF">DFQ08_103152</name>
</gene>
<evidence type="ECO:0000313" key="2">
    <source>
        <dbReference type="Proteomes" id="UP000253436"/>
    </source>
</evidence>
<sequence length="214" mass="25047">MKNTLTKRTFKTPLATISCALKSNFSFIETQNAGHYENGIYEKFKPSAVDIDLIQFKVKQPNYLGETMSDSKCWIWRITKVKNIFENLEIKVSVSNYLKNVEFDFANGENLDAFEINNDQWKLHLRTEDGEILNNRAENTDWFPTRLLNTKKHWQEIIDLNESSIQTNVPELKTGEKIHLQYLSAYQNYNTKTINTWLAVNENTSELEKWIGIK</sequence>
<dbReference type="RefSeq" id="WP_114309844.1">
    <property type="nucleotide sequence ID" value="NZ_QPJO01000003.1"/>
</dbReference>
<dbReference type="AlphaFoldDB" id="A0A368ZH29"/>
<dbReference type="OrthoDB" id="881552at2"/>
<name>A0A368ZH29_9FLAO</name>